<keyword evidence="4 14" id="KW-0540">Nuclease</keyword>
<dbReference type="FunFam" id="3.40.50.10130:FF:000003">
    <property type="entry name" value="Crossover junction endonuclease MUS81"/>
    <property type="match status" value="1"/>
</dbReference>
<evidence type="ECO:0000256" key="4">
    <source>
        <dbReference type="ARBA" id="ARBA00022722"/>
    </source>
</evidence>
<evidence type="ECO:0000256" key="15">
    <source>
        <dbReference type="SAM" id="MobiDB-lite"/>
    </source>
</evidence>
<keyword evidence="10 14" id="KW-0233">DNA recombination</keyword>
<dbReference type="GO" id="GO:0031573">
    <property type="term" value="P:mitotic intra-S DNA damage checkpoint signaling"/>
    <property type="evidence" value="ECO:0007669"/>
    <property type="project" value="TreeGrafter"/>
</dbReference>
<dbReference type="GO" id="GO:0048257">
    <property type="term" value="F:3'-flap endonuclease activity"/>
    <property type="evidence" value="ECO:0007669"/>
    <property type="project" value="TreeGrafter"/>
</dbReference>
<dbReference type="PANTHER" id="PTHR13451">
    <property type="entry name" value="CLASS II CROSSOVER JUNCTION ENDONUCLEASE MUS81"/>
    <property type="match status" value="1"/>
</dbReference>
<evidence type="ECO:0000256" key="14">
    <source>
        <dbReference type="RuleBase" id="RU369042"/>
    </source>
</evidence>
<name>A0A8H5D1P1_9AGAR</name>
<dbReference type="PANTHER" id="PTHR13451:SF0">
    <property type="entry name" value="CROSSOVER JUNCTION ENDONUCLEASE MUS81"/>
    <property type="match status" value="1"/>
</dbReference>
<organism evidence="17 18">
    <name type="scientific">Tetrapyrgos nigripes</name>
    <dbReference type="NCBI Taxonomy" id="182062"/>
    <lineage>
        <taxon>Eukaryota</taxon>
        <taxon>Fungi</taxon>
        <taxon>Dikarya</taxon>
        <taxon>Basidiomycota</taxon>
        <taxon>Agaricomycotina</taxon>
        <taxon>Agaricomycetes</taxon>
        <taxon>Agaricomycetidae</taxon>
        <taxon>Agaricales</taxon>
        <taxon>Marasmiineae</taxon>
        <taxon>Marasmiaceae</taxon>
        <taxon>Tetrapyrgos</taxon>
    </lineage>
</organism>
<feature type="compositionally biased region" description="Polar residues" evidence="15">
    <location>
        <begin position="1"/>
        <end position="21"/>
    </location>
</feature>
<dbReference type="AlphaFoldDB" id="A0A8H5D1P1"/>
<accession>A0A8H5D1P1</accession>
<keyword evidence="11 14" id="KW-0234">DNA repair</keyword>
<evidence type="ECO:0000256" key="3">
    <source>
        <dbReference type="ARBA" id="ARBA00010015"/>
    </source>
</evidence>
<evidence type="ECO:0000256" key="2">
    <source>
        <dbReference type="ARBA" id="ARBA00004123"/>
    </source>
</evidence>
<comment type="cofactor">
    <cofactor evidence="1 14">
        <name>Mg(2+)</name>
        <dbReference type="ChEBI" id="CHEBI:18420"/>
    </cofactor>
</comment>
<dbReference type="OrthoDB" id="5963188at2759"/>
<keyword evidence="5 14" id="KW-0479">Metal-binding</keyword>
<dbReference type="InterPro" id="IPR042530">
    <property type="entry name" value="EME1/EME2_C"/>
</dbReference>
<dbReference type="GO" id="GO:0006308">
    <property type="term" value="P:DNA catabolic process"/>
    <property type="evidence" value="ECO:0007669"/>
    <property type="project" value="UniProtKB-UniRule"/>
</dbReference>
<evidence type="ECO:0000256" key="12">
    <source>
        <dbReference type="ARBA" id="ARBA00023242"/>
    </source>
</evidence>
<evidence type="ECO:0000256" key="10">
    <source>
        <dbReference type="ARBA" id="ARBA00023172"/>
    </source>
</evidence>
<evidence type="ECO:0000256" key="9">
    <source>
        <dbReference type="ARBA" id="ARBA00022842"/>
    </source>
</evidence>
<dbReference type="InterPro" id="IPR047416">
    <property type="entry name" value="XPF_nuclease_Mus81"/>
</dbReference>
<evidence type="ECO:0000259" key="16">
    <source>
        <dbReference type="SMART" id="SM00891"/>
    </source>
</evidence>
<proteinExistence type="inferred from homology"/>
<comment type="similarity">
    <text evidence="3 14">Belongs to the XPF family.</text>
</comment>
<evidence type="ECO:0000256" key="7">
    <source>
        <dbReference type="ARBA" id="ARBA00022763"/>
    </source>
</evidence>
<dbReference type="EC" id="3.1.22.-" evidence="14"/>
<dbReference type="GO" id="GO:0008821">
    <property type="term" value="F:crossover junction DNA endonuclease activity"/>
    <property type="evidence" value="ECO:0007669"/>
    <property type="project" value="UniProtKB-UniRule"/>
</dbReference>
<dbReference type="InterPro" id="IPR006166">
    <property type="entry name" value="ERCC4_domain"/>
</dbReference>
<keyword evidence="7 14" id="KW-0227">DNA damage</keyword>
<dbReference type="GO" id="GO:0046872">
    <property type="term" value="F:metal ion binding"/>
    <property type="evidence" value="ECO:0007669"/>
    <property type="project" value="UniProtKB-UniRule"/>
</dbReference>
<dbReference type="Gene3D" id="1.10.150.670">
    <property type="entry name" value="Crossover junction endonuclease EME1, DNA-binding domain"/>
    <property type="match status" value="1"/>
</dbReference>
<keyword evidence="12 14" id="KW-0539">Nucleus</keyword>
<feature type="domain" description="ERCC4" evidence="16">
    <location>
        <begin position="104"/>
        <end position="207"/>
    </location>
</feature>
<dbReference type="GO" id="GO:0000712">
    <property type="term" value="P:resolution of meiotic recombination intermediates"/>
    <property type="evidence" value="ECO:0007669"/>
    <property type="project" value="TreeGrafter"/>
</dbReference>
<feature type="compositionally biased region" description="Low complexity" evidence="15">
    <location>
        <begin position="38"/>
        <end position="53"/>
    </location>
</feature>
<dbReference type="SMART" id="SM00891">
    <property type="entry name" value="ERCC4"/>
    <property type="match status" value="1"/>
</dbReference>
<keyword evidence="9 14" id="KW-0460">Magnesium</keyword>
<dbReference type="InterPro" id="IPR033309">
    <property type="entry name" value="Mus81"/>
</dbReference>
<comment type="function">
    <text evidence="14">Interacts with EME1 to form a DNA structure-specific endonuclease with substrate preference for branched DNA structures with a 5'-end at the branch nick. Typical substrates include 3'-flap structures, D-loops, replication forks and nicked Holliday junctions. May be required in mitosis for the processing of stalled or collapsed replication fork intermediates. May be required in meiosis for the repair of meiosis-specific double strand breaks subsequent to single-end invasion (SEI).</text>
</comment>
<keyword evidence="18" id="KW-1185">Reference proteome</keyword>
<evidence type="ECO:0000256" key="11">
    <source>
        <dbReference type="ARBA" id="ARBA00023204"/>
    </source>
</evidence>
<evidence type="ECO:0000313" key="18">
    <source>
        <dbReference type="Proteomes" id="UP000559256"/>
    </source>
</evidence>
<comment type="subunit">
    <text evidence="14">Interacts with EME1.</text>
</comment>
<dbReference type="GO" id="GO:0000727">
    <property type="term" value="P:double-strand break repair via break-induced replication"/>
    <property type="evidence" value="ECO:0007669"/>
    <property type="project" value="UniProtKB-UniRule"/>
</dbReference>
<dbReference type="Pfam" id="PF02732">
    <property type="entry name" value="ERCC4"/>
    <property type="match status" value="1"/>
</dbReference>
<evidence type="ECO:0000256" key="8">
    <source>
        <dbReference type="ARBA" id="ARBA00022801"/>
    </source>
</evidence>
<feature type="region of interest" description="Disordered" evidence="15">
    <location>
        <begin position="1"/>
        <end position="61"/>
    </location>
</feature>
<comment type="caution">
    <text evidence="17">The sequence shown here is derived from an EMBL/GenBank/DDBJ whole genome shotgun (WGS) entry which is preliminary data.</text>
</comment>
<keyword evidence="13" id="KW-0469">Meiosis</keyword>
<dbReference type="SUPFAM" id="SSF52980">
    <property type="entry name" value="Restriction endonuclease-like"/>
    <property type="match status" value="1"/>
</dbReference>
<protein>
    <recommendedName>
        <fullName evidence="14">Crossover junction endonuclease MUS81</fullName>
        <ecNumber evidence="14">3.1.22.-</ecNumber>
    </recommendedName>
</protein>
<evidence type="ECO:0000256" key="5">
    <source>
        <dbReference type="ARBA" id="ARBA00022723"/>
    </source>
</evidence>
<reference evidence="17 18" key="1">
    <citation type="journal article" date="2020" name="ISME J.">
        <title>Uncovering the hidden diversity of litter-decomposition mechanisms in mushroom-forming fungi.</title>
        <authorList>
            <person name="Floudas D."/>
            <person name="Bentzer J."/>
            <person name="Ahren D."/>
            <person name="Johansson T."/>
            <person name="Persson P."/>
            <person name="Tunlid A."/>
        </authorList>
    </citation>
    <scope>NUCLEOTIDE SEQUENCE [LARGE SCALE GENOMIC DNA]</scope>
    <source>
        <strain evidence="17 18">CBS 291.85</strain>
    </source>
</reference>
<dbReference type="InterPro" id="IPR011335">
    <property type="entry name" value="Restrct_endonuc-II-like"/>
</dbReference>
<dbReference type="Proteomes" id="UP000559256">
    <property type="component" value="Unassembled WGS sequence"/>
</dbReference>
<evidence type="ECO:0000256" key="1">
    <source>
        <dbReference type="ARBA" id="ARBA00001946"/>
    </source>
</evidence>
<evidence type="ECO:0000313" key="17">
    <source>
        <dbReference type="EMBL" id="KAF5352054.1"/>
    </source>
</evidence>
<comment type="subcellular location">
    <subcellularLocation>
        <location evidence="2 14">Nucleus</location>
    </subcellularLocation>
</comment>
<dbReference type="GO" id="GO:0048476">
    <property type="term" value="C:Holliday junction resolvase complex"/>
    <property type="evidence" value="ECO:0007669"/>
    <property type="project" value="UniProtKB-UniRule"/>
</dbReference>
<dbReference type="Pfam" id="PF21292">
    <property type="entry name" value="EME1-MUS81_C"/>
    <property type="match status" value="1"/>
</dbReference>
<evidence type="ECO:0000256" key="6">
    <source>
        <dbReference type="ARBA" id="ARBA00022759"/>
    </source>
</evidence>
<keyword evidence="6 14" id="KW-0255">Endonuclease</keyword>
<gene>
    <name evidence="17" type="ORF">D9758_009394</name>
</gene>
<dbReference type="EMBL" id="JAACJM010000068">
    <property type="protein sequence ID" value="KAF5352054.1"/>
    <property type="molecule type" value="Genomic_DNA"/>
</dbReference>
<evidence type="ECO:0000256" key="13">
    <source>
        <dbReference type="ARBA" id="ARBA00023254"/>
    </source>
</evidence>
<dbReference type="Gene3D" id="3.40.50.10130">
    <property type="match status" value="1"/>
</dbReference>
<keyword evidence="8 14" id="KW-0378">Hydrolase</keyword>
<dbReference type="CDD" id="cd20074">
    <property type="entry name" value="XPF_nuclease_Mus81"/>
    <property type="match status" value="1"/>
</dbReference>
<dbReference type="GO" id="GO:0005634">
    <property type="term" value="C:nucleus"/>
    <property type="evidence" value="ECO:0007669"/>
    <property type="project" value="UniProtKB-SubCell"/>
</dbReference>
<dbReference type="GO" id="GO:0003677">
    <property type="term" value="F:DNA binding"/>
    <property type="evidence" value="ECO:0007669"/>
    <property type="project" value="UniProtKB-UniRule"/>
</dbReference>
<sequence>MPGSSTSRNPAPLAQSYTMLNPTMPPPVLEMASNASNTLLPRTASAPAPAPSRNTGRTRPRLSHALEVLDVDIDIEDPYATTNRFEIPADFKGKVIPGSQYDVVLVLDNREKSARENPDGIARALRAKGVDVERRALELGDVCWIAKRKPHFCDGTEYDTITLDVILERKRLDDLVGSIKDGRFHEQKFRLANSAIKQVFYVVEEYKNGVYEDKNRFDLAIDTALSQTQVIDGFMVKETKSIEDTINYYWTLHRHIQHRYEGKELHVIPSQHIRRYNFLKFQKKLRHREPNKSYLTAFTQFQFLNSKSGFITVQETWARMLLCVIGVSPEKAGEIVKRYPTMRSMYLAFLEGEEQERMERHLKKGFKVKHMLEDIGGNTGRRIGPALSEKIYNVIMGSVQDDCESD</sequence>